<dbReference type="EMBL" id="HBEW01002041">
    <property type="protein sequence ID" value="CAD8578350.1"/>
    <property type="molecule type" value="Transcribed_RNA"/>
</dbReference>
<reference evidence="2" key="1">
    <citation type="submission" date="2021-01" db="EMBL/GenBank/DDBJ databases">
        <authorList>
            <person name="Corre E."/>
            <person name="Pelletier E."/>
            <person name="Niang G."/>
            <person name="Scheremetjew M."/>
            <person name="Finn R."/>
            <person name="Kale V."/>
            <person name="Holt S."/>
            <person name="Cochrane G."/>
            <person name="Meng A."/>
            <person name="Brown T."/>
            <person name="Cohen L."/>
        </authorList>
    </citation>
    <scope>NUCLEOTIDE SEQUENCE</scope>
    <source>
        <strain evidence="2">Clade-D-RCC2572</strain>
    </source>
</reference>
<feature type="transmembrane region" description="Helical" evidence="1">
    <location>
        <begin position="133"/>
        <end position="152"/>
    </location>
</feature>
<keyword evidence="1" id="KW-0812">Transmembrane</keyword>
<sequence>MRLTSSSLCDARLSAVIMYTLNASTLAIRPAARAPRAARRCAAPVASPARATRTAVVAGAAHKDADVLKTLTLSAPAAIATAYAADAHAAVDQVASAFAAYGHYLGLVLVVGALTTEKWTVKANMTEAEETRLVIADSVYGIAGILVLYTGYLRATEYGKGWEFYSHEPIFWVKMWLFTVMGSSSLFPTIKIIQRAAAKAKGDVEPMSEKLANRITKVVNGELLAVCSIPLAAALMSRGVAYAPDMSWQVGAAPIALTSVALGVKYVKEALTWEEDTA</sequence>
<feature type="transmembrane region" description="Helical" evidence="1">
    <location>
        <begin position="101"/>
        <end position="121"/>
    </location>
</feature>
<name>A0A7S0KFH2_9CHLO</name>
<dbReference type="Pfam" id="PF09980">
    <property type="entry name" value="DUF2214"/>
    <property type="match status" value="1"/>
</dbReference>
<dbReference type="InterPro" id="IPR018706">
    <property type="entry name" value="DUF2214_membrane"/>
</dbReference>
<gene>
    <name evidence="2" type="ORF">OMED0929_LOCUS1688</name>
</gene>
<dbReference type="AlphaFoldDB" id="A0A7S0KFH2"/>
<evidence type="ECO:0000313" key="2">
    <source>
        <dbReference type="EMBL" id="CAD8578350.1"/>
    </source>
</evidence>
<proteinExistence type="predicted"/>
<organism evidence="2">
    <name type="scientific">Ostreococcus mediterraneus</name>
    <dbReference type="NCBI Taxonomy" id="1486918"/>
    <lineage>
        <taxon>Eukaryota</taxon>
        <taxon>Viridiplantae</taxon>
        <taxon>Chlorophyta</taxon>
        <taxon>Mamiellophyceae</taxon>
        <taxon>Mamiellales</taxon>
        <taxon>Bathycoccaceae</taxon>
        <taxon>Ostreococcus</taxon>
    </lineage>
</organism>
<keyword evidence="1" id="KW-0472">Membrane</keyword>
<protein>
    <submittedName>
        <fullName evidence="2">Uncharacterized protein</fullName>
    </submittedName>
</protein>
<evidence type="ECO:0000256" key="1">
    <source>
        <dbReference type="SAM" id="Phobius"/>
    </source>
</evidence>
<accession>A0A7S0KFH2</accession>
<keyword evidence="1" id="KW-1133">Transmembrane helix</keyword>